<evidence type="ECO:0000256" key="5">
    <source>
        <dbReference type="SAM" id="MobiDB-lite"/>
    </source>
</evidence>
<dbReference type="GeneID" id="42056381"/>
<evidence type="ECO:0000256" key="2">
    <source>
        <dbReference type="ARBA" id="ARBA00022692"/>
    </source>
</evidence>
<evidence type="ECO:0000313" key="7">
    <source>
        <dbReference type="EMBL" id="CZR46065.1"/>
    </source>
</evidence>
<dbReference type="RefSeq" id="XP_031086599.1">
    <property type="nucleotide sequence ID" value="XM_031220996.1"/>
</dbReference>
<gene>
    <name evidence="7" type="ORF">FPRO_11512</name>
</gene>
<dbReference type="Proteomes" id="UP000183971">
    <property type="component" value="Unassembled WGS sequence"/>
</dbReference>
<evidence type="ECO:0000256" key="6">
    <source>
        <dbReference type="SAM" id="Phobius"/>
    </source>
</evidence>
<organism evidence="7 8">
    <name type="scientific">Fusarium proliferatum (strain ET1)</name>
    <name type="common">Orchid endophyte fungus</name>
    <dbReference type="NCBI Taxonomy" id="1227346"/>
    <lineage>
        <taxon>Eukaryota</taxon>
        <taxon>Fungi</taxon>
        <taxon>Dikarya</taxon>
        <taxon>Ascomycota</taxon>
        <taxon>Pezizomycotina</taxon>
        <taxon>Sordariomycetes</taxon>
        <taxon>Hypocreomycetidae</taxon>
        <taxon>Hypocreales</taxon>
        <taxon>Nectriaceae</taxon>
        <taxon>Fusarium</taxon>
        <taxon>Fusarium fujikuroi species complex</taxon>
    </lineage>
</organism>
<dbReference type="EMBL" id="FJOF01000010">
    <property type="protein sequence ID" value="CZR46065.1"/>
    <property type="molecule type" value="Genomic_DNA"/>
</dbReference>
<keyword evidence="2 6" id="KW-0812">Transmembrane</keyword>
<comment type="caution">
    <text evidence="7">The sequence shown here is derived from an EMBL/GenBank/DDBJ whole genome shotgun (WGS) entry which is preliminary data.</text>
</comment>
<keyword evidence="4 6" id="KW-0472">Membrane</keyword>
<dbReference type="AlphaFoldDB" id="A0A1L7W086"/>
<evidence type="ECO:0000256" key="3">
    <source>
        <dbReference type="ARBA" id="ARBA00022989"/>
    </source>
</evidence>
<dbReference type="SUPFAM" id="SSF144083">
    <property type="entry name" value="Magnesium transport protein CorA, transmembrane region"/>
    <property type="match status" value="1"/>
</dbReference>
<dbReference type="Pfam" id="PF01544">
    <property type="entry name" value="CorA"/>
    <property type="match status" value="1"/>
</dbReference>
<dbReference type="Gene3D" id="1.20.58.340">
    <property type="entry name" value="Magnesium transport protein CorA, transmembrane region"/>
    <property type="match status" value="1"/>
</dbReference>
<keyword evidence="8" id="KW-1185">Reference proteome</keyword>
<dbReference type="InterPro" id="IPR045863">
    <property type="entry name" value="CorA_TM1_TM2"/>
</dbReference>
<reference evidence="8" key="1">
    <citation type="journal article" date="2016" name="Genome Biol. Evol.">
        <title>Comparative 'omics' of the Fusarium fujikuroi species complex highlights differences in genetic potential and metabolite synthesis.</title>
        <authorList>
            <person name="Niehaus E.-M."/>
            <person name="Muensterkoetter M."/>
            <person name="Proctor R.H."/>
            <person name="Brown D.W."/>
            <person name="Sharon A."/>
            <person name="Idan Y."/>
            <person name="Oren-Young L."/>
            <person name="Sieber C.M."/>
            <person name="Novak O."/>
            <person name="Pencik A."/>
            <person name="Tarkowska D."/>
            <person name="Hromadova K."/>
            <person name="Freeman S."/>
            <person name="Maymon M."/>
            <person name="Elazar M."/>
            <person name="Youssef S.A."/>
            <person name="El-Shabrawy E.S.M."/>
            <person name="Shalaby A.B.A."/>
            <person name="Houterman P."/>
            <person name="Brock N.L."/>
            <person name="Burkhardt I."/>
            <person name="Tsavkelova E.A."/>
            <person name="Dickschat J.S."/>
            <person name="Galuszka P."/>
            <person name="Gueldener U."/>
            <person name="Tudzynski B."/>
        </authorList>
    </citation>
    <scope>NUCLEOTIDE SEQUENCE [LARGE SCALE GENOMIC DNA]</scope>
    <source>
        <strain evidence="8">ET1</strain>
    </source>
</reference>
<feature type="transmembrane region" description="Helical" evidence="6">
    <location>
        <begin position="516"/>
        <end position="537"/>
    </location>
</feature>
<feature type="transmembrane region" description="Helical" evidence="6">
    <location>
        <begin position="485"/>
        <end position="504"/>
    </location>
</feature>
<keyword evidence="3 6" id="KW-1133">Transmembrane helix</keyword>
<dbReference type="InterPro" id="IPR002523">
    <property type="entry name" value="MgTranspt_CorA/ZnTranspt_ZntB"/>
</dbReference>
<feature type="region of interest" description="Disordered" evidence="5">
    <location>
        <begin position="546"/>
        <end position="568"/>
    </location>
</feature>
<evidence type="ECO:0000256" key="4">
    <source>
        <dbReference type="ARBA" id="ARBA00023136"/>
    </source>
</evidence>
<evidence type="ECO:0000256" key="1">
    <source>
        <dbReference type="ARBA" id="ARBA00004141"/>
    </source>
</evidence>
<comment type="subcellular location">
    <subcellularLocation>
        <location evidence="1">Membrane</location>
        <topology evidence="1">Multi-pass membrane protein</topology>
    </subcellularLocation>
</comment>
<dbReference type="GO" id="GO:0046873">
    <property type="term" value="F:metal ion transmembrane transporter activity"/>
    <property type="evidence" value="ECO:0007669"/>
    <property type="project" value="InterPro"/>
</dbReference>
<proteinExistence type="predicted"/>
<dbReference type="VEuPathDB" id="FungiDB:FPRO_11512"/>
<sequence>MARDFGPNKVAIWAITEDPAAREGIPSSLETAILLKRRTDDIFKANIDVRVDVSGFLFQTLQDALLDTEDDAVVFDPGASPLIPNDLAGHDLNDLGSIDLSRLCMSGSINPEPEILNSGAMDQTIKDLLPEENPAEGKPVEYEVKAWVIDLWGNKFPEVGSHEMNTPLCREDPSPGSPRPLKLVNQHQILKAAQRHNKSSKTLATLISPIHAVQSSVSKLTTFHKLKGLLNQPSFELLSDFFKLPIAVQVTRQHDRGGCEVFPNDEKSSKVYIIQTPFYSTGFWSLLLHTMVDNNVSEGFIKISGIIQVDADLKLEDIFCGIHKLVQRLGHHPTLLPLQLFVSHYGTTKDGIDLIQKEIGNVDKMLLEHLEEKGKLGDASKQYREMSMTLHKCSMDLAELNRRKKFEEELGNFLKKELKNDNQLKTLAEVYLRMSRSRESDLESLPGKIESQRNVLFNLITQHDSYLQARLASESLRDSKAMKTLSILTILFLPGAFIATVFSTNMFEFKTTNQQVRIYFAIVIPLTAVLMICWVLWLKSTPEGADEESARQSKPAVVLNGVKGRKAD</sequence>
<name>A0A1L7W086_FUSPR</name>
<accession>A0A1L7W086</accession>
<dbReference type="GO" id="GO:0016020">
    <property type="term" value="C:membrane"/>
    <property type="evidence" value="ECO:0007669"/>
    <property type="project" value="UniProtKB-SubCell"/>
</dbReference>
<protein>
    <submittedName>
        <fullName evidence="7">Uncharacterized protein</fullName>
    </submittedName>
</protein>
<evidence type="ECO:0000313" key="8">
    <source>
        <dbReference type="Proteomes" id="UP000183971"/>
    </source>
</evidence>